<keyword evidence="7 16" id="KW-0812">Transmembrane</keyword>
<evidence type="ECO:0000256" key="6">
    <source>
        <dbReference type="ARBA" id="ARBA00022643"/>
    </source>
</evidence>
<dbReference type="HAMAP" id="MF_00427">
    <property type="entry name" value="NqrC"/>
    <property type="match status" value="1"/>
</dbReference>
<accession>M7P3G4</accession>
<keyword evidence="5 16" id="KW-0285">Flavoprotein</keyword>
<comment type="catalytic activity">
    <reaction evidence="16 17">
        <text>a ubiquinone + n Na(+)(in) + NADH + H(+) = a ubiquinol + n Na(+)(out) + NAD(+)</text>
        <dbReference type="Rhea" id="RHEA:47748"/>
        <dbReference type="Rhea" id="RHEA-COMP:9565"/>
        <dbReference type="Rhea" id="RHEA-COMP:9566"/>
        <dbReference type="ChEBI" id="CHEBI:15378"/>
        <dbReference type="ChEBI" id="CHEBI:16389"/>
        <dbReference type="ChEBI" id="CHEBI:17976"/>
        <dbReference type="ChEBI" id="CHEBI:29101"/>
        <dbReference type="ChEBI" id="CHEBI:57540"/>
        <dbReference type="ChEBI" id="CHEBI:57945"/>
        <dbReference type="EC" id="7.2.1.1"/>
    </reaction>
</comment>
<dbReference type="GO" id="GO:0016655">
    <property type="term" value="F:oxidoreductase activity, acting on NAD(P)H, quinone or similar compound as acceptor"/>
    <property type="evidence" value="ECO:0007669"/>
    <property type="project" value="UniProtKB-UniRule"/>
</dbReference>
<evidence type="ECO:0000256" key="8">
    <source>
        <dbReference type="ARBA" id="ARBA00022967"/>
    </source>
</evidence>
<keyword evidence="15 16" id="KW-0739">Sodium transport</keyword>
<comment type="cofactor">
    <cofactor evidence="16 17">
        <name>FMN</name>
        <dbReference type="ChEBI" id="CHEBI:58210"/>
    </cofactor>
</comment>
<comment type="caution">
    <text evidence="16">Lacks conserved residue(s) required for the propagation of feature annotation.</text>
</comment>
<keyword evidence="9 16" id="KW-1133">Transmembrane helix</keyword>
<keyword evidence="11 16" id="KW-0915">Sodium</keyword>
<name>M7P3G4_9GAMM</name>
<dbReference type="GO" id="GO:0006814">
    <property type="term" value="P:sodium ion transport"/>
    <property type="evidence" value="ECO:0007669"/>
    <property type="project" value="UniProtKB-UniRule"/>
</dbReference>
<evidence type="ECO:0000256" key="13">
    <source>
        <dbReference type="ARBA" id="ARBA00023075"/>
    </source>
</evidence>
<sequence>MSLPNDDPRKTLLIAILLCLACSILVSTAAVALKPLQQANKENDIKRNILAVTGVNQEAGTLDELFARFEVQLVDLATGEYADTDIEPTSFDQRRAASDPSTSTRLSSAQDIAGIGSRSDLAPVYILRDGDEIDQVVLPVHGYGLWSTMYGFLSLEGDFETIRGLQFYEHGETPGLGGEIDNPRWRSQWQGKKIYDDNDQLNIRVLRGYVDADSPQAKHQVDGLSGATLTAQGVSNLVNFWLGEHGFGPYLQRMRNEAGVI</sequence>
<dbReference type="STRING" id="1286106.MPL1_01662"/>
<dbReference type="AlphaFoldDB" id="M7P3G4"/>
<keyword evidence="2 16" id="KW-1003">Cell membrane</keyword>
<evidence type="ECO:0000313" key="20">
    <source>
        <dbReference type="Proteomes" id="UP000012019"/>
    </source>
</evidence>
<keyword evidence="4 16" id="KW-0597">Phosphoprotein</keyword>
<dbReference type="eggNOG" id="COG2869">
    <property type="taxonomic scope" value="Bacteria"/>
</dbReference>
<protein>
    <recommendedName>
        <fullName evidence="16 17">Na(+)-translocating NADH-quinone reductase subunit C</fullName>
        <shortName evidence="16 17">Na(+)-NQR subunit C</shortName>
        <shortName evidence="16 17">Na(+)-translocating NQR subunit C</shortName>
        <ecNumber evidence="16 17">7.2.1.1</ecNumber>
    </recommendedName>
    <alternativeName>
        <fullName evidence="16 17">NQR complex subunit C</fullName>
    </alternativeName>
    <alternativeName>
        <fullName evidence="16 17">NQR-1 subunit C</fullName>
    </alternativeName>
</protein>
<feature type="domain" description="FMN-binding" evidence="18">
    <location>
        <begin position="144"/>
        <end position="245"/>
    </location>
</feature>
<comment type="caution">
    <text evidence="19">The sequence shown here is derived from an EMBL/GenBank/DDBJ whole genome shotgun (WGS) entry which is preliminary data.</text>
</comment>
<dbReference type="NCBIfam" id="NF003749">
    <property type="entry name" value="PRK05346.1-5"/>
    <property type="match status" value="1"/>
</dbReference>
<dbReference type="Pfam" id="PF04205">
    <property type="entry name" value="FMN_bind"/>
    <property type="match status" value="1"/>
</dbReference>
<keyword evidence="14 16" id="KW-0472">Membrane</keyword>
<dbReference type="Proteomes" id="UP000012019">
    <property type="component" value="Unassembled WGS sequence"/>
</dbReference>
<evidence type="ECO:0000313" key="19">
    <source>
        <dbReference type="EMBL" id="EMR14057.1"/>
    </source>
</evidence>
<dbReference type="RefSeq" id="WP_009725384.1">
    <property type="nucleotide sequence ID" value="NZ_APHR01000008.1"/>
</dbReference>
<organism evidence="19 20">
    <name type="scientific">Methylophaga lonarensis MPL</name>
    <dbReference type="NCBI Taxonomy" id="1286106"/>
    <lineage>
        <taxon>Bacteria</taxon>
        <taxon>Pseudomonadati</taxon>
        <taxon>Pseudomonadota</taxon>
        <taxon>Gammaproteobacteria</taxon>
        <taxon>Thiotrichales</taxon>
        <taxon>Piscirickettsiaceae</taxon>
        <taxon>Methylophaga</taxon>
    </lineage>
</organism>
<dbReference type="PATRIC" id="fig|1286106.3.peg.336"/>
<keyword evidence="13 16" id="KW-0830">Ubiquinone</keyword>
<comment type="subunit">
    <text evidence="16 17">Composed of six subunits; NqrA, NqrB, NqrC, NqrD, NqrE and NqrF.</text>
</comment>
<evidence type="ECO:0000256" key="16">
    <source>
        <dbReference type="HAMAP-Rule" id="MF_00427"/>
    </source>
</evidence>
<dbReference type="EMBL" id="APHR01000008">
    <property type="protein sequence ID" value="EMR14057.1"/>
    <property type="molecule type" value="Genomic_DNA"/>
</dbReference>
<reference evidence="19 20" key="1">
    <citation type="journal article" date="2013" name="Genome Announc.">
        <title>Draft Genome Sequence of Methylophaga lonarensis MPLT, a Haloalkaliphilic (Non-Methane-Utilizing) Methylotroph.</title>
        <authorList>
            <person name="Shetty S.A."/>
            <person name="Marathe N.P."/>
            <person name="Munot H."/>
            <person name="Antony C.P."/>
            <person name="Dhotre D.P."/>
            <person name="Murrell J.C."/>
            <person name="Shouche Y.S."/>
        </authorList>
    </citation>
    <scope>NUCLEOTIDE SEQUENCE [LARGE SCALE GENOMIC DNA]</scope>
    <source>
        <strain evidence="19 20">MPL</strain>
    </source>
</reference>
<dbReference type="InterPro" id="IPR007329">
    <property type="entry name" value="FMN-bd"/>
</dbReference>
<evidence type="ECO:0000256" key="4">
    <source>
        <dbReference type="ARBA" id="ARBA00022553"/>
    </source>
</evidence>
<dbReference type="PANTHER" id="PTHR37838">
    <property type="entry name" value="NA(+)-TRANSLOCATING NADH-QUINONE REDUCTASE SUBUNIT C"/>
    <property type="match status" value="1"/>
</dbReference>
<evidence type="ECO:0000256" key="5">
    <source>
        <dbReference type="ARBA" id="ARBA00022630"/>
    </source>
</evidence>
<evidence type="ECO:0000256" key="14">
    <source>
        <dbReference type="ARBA" id="ARBA00023136"/>
    </source>
</evidence>
<evidence type="ECO:0000256" key="17">
    <source>
        <dbReference type="PIRNR" id="PIRNR009437"/>
    </source>
</evidence>
<evidence type="ECO:0000256" key="1">
    <source>
        <dbReference type="ARBA" id="ARBA00022448"/>
    </source>
</evidence>
<evidence type="ECO:0000256" key="3">
    <source>
        <dbReference type="ARBA" id="ARBA00022519"/>
    </source>
</evidence>
<dbReference type="GO" id="GO:0010181">
    <property type="term" value="F:FMN binding"/>
    <property type="evidence" value="ECO:0007669"/>
    <property type="project" value="UniProtKB-UniRule"/>
</dbReference>
<comment type="similarity">
    <text evidence="16 17">Belongs to the NqrC family.</text>
</comment>
<evidence type="ECO:0000256" key="12">
    <source>
        <dbReference type="ARBA" id="ARBA00023065"/>
    </source>
</evidence>
<keyword evidence="8 16" id="KW-1278">Translocase</keyword>
<evidence type="ECO:0000256" key="15">
    <source>
        <dbReference type="ARBA" id="ARBA00023201"/>
    </source>
</evidence>
<comment type="subcellular location">
    <subcellularLocation>
        <location evidence="16">Cell membrane</location>
        <topology evidence="16">Single-pass membrane protein</topology>
    </subcellularLocation>
</comment>
<dbReference type="InterPro" id="IPR010204">
    <property type="entry name" value="NqrC"/>
</dbReference>
<dbReference type="EC" id="7.2.1.1" evidence="16 17"/>
<evidence type="ECO:0000256" key="11">
    <source>
        <dbReference type="ARBA" id="ARBA00023053"/>
    </source>
</evidence>
<gene>
    <name evidence="16" type="primary">nqrC</name>
    <name evidence="19" type="ORF">MPL1_01662</name>
</gene>
<dbReference type="PANTHER" id="PTHR37838:SF1">
    <property type="entry name" value="NA(+)-TRANSLOCATING NADH-QUINONE REDUCTASE SUBUNIT C"/>
    <property type="match status" value="1"/>
</dbReference>
<dbReference type="GO" id="GO:0005886">
    <property type="term" value="C:plasma membrane"/>
    <property type="evidence" value="ECO:0007669"/>
    <property type="project" value="UniProtKB-SubCell"/>
</dbReference>
<evidence type="ECO:0000256" key="10">
    <source>
        <dbReference type="ARBA" id="ARBA00023027"/>
    </source>
</evidence>
<dbReference type="SMART" id="SM00900">
    <property type="entry name" value="FMN_bind"/>
    <property type="match status" value="1"/>
</dbReference>
<keyword evidence="12 16" id="KW-0406">Ion transport</keyword>
<dbReference type="NCBIfam" id="TIGR01938">
    <property type="entry name" value="nqrC"/>
    <property type="match status" value="1"/>
</dbReference>
<evidence type="ECO:0000256" key="2">
    <source>
        <dbReference type="ARBA" id="ARBA00022475"/>
    </source>
</evidence>
<keyword evidence="3" id="KW-0997">Cell inner membrane</keyword>
<keyword evidence="10 16" id="KW-0520">NAD</keyword>
<evidence type="ECO:0000256" key="7">
    <source>
        <dbReference type="ARBA" id="ARBA00022692"/>
    </source>
</evidence>
<evidence type="ECO:0000256" key="9">
    <source>
        <dbReference type="ARBA" id="ARBA00022989"/>
    </source>
</evidence>
<evidence type="ECO:0000259" key="18">
    <source>
        <dbReference type="SMART" id="SM00900"/>
    </source>
</evidence>
<comment type="function">
    <text evidence="16">NQR complex catalyzes the reduction of ubiquinone-1 to ubiquinol by two successive reactions, coupled with the transport of Na(+) ions from the cytoplasm to the periplasm. NqrA to NqrE are probably involved in the second step, the conversion of ubisemiquinone to ubiquinol.</text>
</comment>
<keyword evidence="1 16" id="KW-0813">Transport</keyword>
<keyword evidence="6 16" id="KW-0288">FMN</keyword>
<proteinExistence type="inferred from homology"/>
<keyword evidence="20" id="KW-1185">Reference proteome</keyword>
<dbReference type="PIRSF" id="PIRSF009437">
    <property type="entry name" value="NQR-1_subunit_C"/>
    <property type="match status" value="1"/>
</dbReference>
<feature type="modified residue" description="FMN phosphoryl threonine" evidence="16">
    <location>
        <position position="228"/>
    </location>
</feature>